<keyword evidence="1" id="KW-0732">Signal</keyword>
<evidence type="ECO:0000313" key="2">
    <source>
        <dbReference type="EMBL" id="KAK7955964.1"/>
    </source>
</evidence>
<dbReference type="RefSeq" id="XP_066701270.1">
    <property type="nucleotide sequence ID" value="XM_066841408.1"/>
</dbReference>
<dbReference type="EMBL" id="JAQQWE010000004">
    <property type="protein sequence ID" value="KAK7955964.1"/>
    <property type="molecule type" value="Genomic_DNA"/>
</dbReference>
<gene>
    <name evidence="2" type="ORF">PG986_005186</name>
</gene>
<accession>A0ABR1QH83</accession>
<dbReference type="Proteomes" id="UP001391051">
    <property type="component" value="Unassembled WGS sequence"/>
</dbReference>
<evidence type="ECO:0000256" key="1">
    <source>
        <dbReference type="SAM" id="SignalP"/>
    </source>
</evidence>
<proteinExistence type="predicted"/>
<protein>
    <submittedName>
        <fullName evidence="2">Uncharacterized protein</fullName>
    </submittedName>
</protein>
<sequence length="114" mass="12228">MALSLFLLPVLLTPTPFQRHFVSAAAASTSDCYKRDGTVQRPGLKWLPCDPAKDGPCCGSGDYCMSNGLCLGGIVNQYFTAQGCSSSAWSVQDCNEICNETSRGARKRQGEKGK</sequence>
<organism evidence="2 3">
    <name type="scientific">Apiospora aurea</name>
    <dbReference type="NCBI Taxonomy" id="335848"/>
    <lineage>
        <taxon>Eukaryota</taxon>
        <taxon>Fungi</taxon>
        <taxon>Dikarya</taxon>
        <taxon>Ascomycota</taxon>
        <taxon>Pezizomycotina</taxon>
        <taxon>Sordariomycetes</taxon>
        <taxon>Xylariomycetidae</taxon>
        <taxon>Amphisphaeriales</taxon>
        <taxon>Apiosporaceae</taxon>
        <taxon>Apiospora</taxon>
    </lineage>
</organism>
<feature type="signal peptide" evidence="1">
    <location>
        <begin position="1"/>
        <end position="17"/>
    </location>
</feature>
<reference evidence="2 3" key="1">
    <citation type="submission" date="2023-01" db="EMBL/GenBank/DDBJ databases">
        <title>Analysis of 21 Apiospora genomes using comparative genomics revels a genus with tremendous synthesis potential of carbohydrate active enzymes and secondary metabolites.</title>
        <authorList>
            <person name="Sorensen T."/>
        </authorList>
    </citation>
    <scope>NUCLEOTIDE SEQUENCE [LARGE SCALE GENOMIC DNA]</scope>
    <source>
        <strain evidence="2 3">CBS 24483</strain>
    </source>
</reference>
<name>A0ABR1QH83_9PEZI</name>
<comment type="caution">
    <text evidence="2">The sequence shown here is derived from an EMBL/GenBank/DDBJ whole genome shotgun (WGS) entry which is preliminary data.</text>
</comment>
<feature type="chain" id="PRO_5046262398" evidence="1">
    <location>
        <begin position="18"/>
        <end position="114"/>
    </location>
</feature>
<dbReference type="GeneID" id="92074470"/>
<keyword evidence="3" id="KW-1185">Reference proteome</keyword>
<evidence type="ECO:0000313" key="3">
    <source>
        <dbReference type="Proteomes" id="UP001391051"/>
    </source>
</evidence>